<gene>
    <name evidence="2" type="ORF">SK128_017175</name>
</gene>
<dbReference type="AlphaFoldDB" id="A0AAN8ZZE1"/>
<feature type="compositionally biased region" description="Basic and acidic residues" evidence="1">
    <location>
        <begin position="291"/>
        <end position="304"/>
    </location>
</feature>
<feature type="region of interest" description="Disordered" evidence="1">
    <location>
        <begin position="290"/>
        <end position="327"/>
    </location>
</feature>
<name>A0AAN8ZZE1_HALRR</name>
<dbReference type="EMBL" id="JAXCGZ010011607">
    <property type="protein sequence ID" value="KAK7074421.1"/>
    <property type="molecule type" value="Genomic_DNA"/>
</dbReference>
<evidence type="ECO:0000313" key="3">
    <source>
        <dbReference type="Proteomes" id="UP001381693"/>
    </source>
</evidence>
<sequence>MKITSTALQKIEQNPLILIGRRIPVVKTKLPAKTVSLLNAGDATPSNLQKLPILGKFSTNRGKYETLLKEASSLQKATTSYHAFLKALPLLECLISLEELPEMKPAREYPWLKTFLWSVLPTCVLFALESISRVEEDIRKFLAPVTDDMTVNVWIEMPTSKWGTLKHMESVIFQKYRVQCVIFVKNEQKGLVRGLLRDIKKFSDIMEDLENLPVSIDTDVACYMKEEGLLDFINMEKEYDVKINYPKKWTAATTDSHTILRVFGERDQAKKAIEKIEIFTLPPGVQINRSQVKEVPQKEQKRSSDLYTSENMNTNENRRRRKGGREDRTSNYMWYQDII</sequence>
<evidence type="ECO:0000313" key="2">
    <source>
        <dbReference type="EMBL" id="KAK7074421.1"/>
    </source>
</evidence>
<keyword evidence="3" id="KW-1185">Reference proteome</keyword>
<dbReference type="Proteomes" id="UP001381693">
    <property type="component" value="Unassembled WGS sequence"/>
</dbReference>
<comment type="caution">
    <text evidence="2">The sequence shown here is derived from an EMBL/GenBank/DDBJ whole genome shotgun (WGS) entry which is preliminary data.</text>
</comment>
<protein>
    <submittedName>
        <fullName evidence="2">Uncharacterized protein</fullName>
    </submittedName>
</protein>
<organism evidence="2 3">
    <name type="scientific">Halocaridina rubra</name>
    <name type="common">Hawaiian red shrimp</name>
    <dbReference type="NCBI Taxonomy" id="373956"/>
    <lineage>
        <taxon>Eukaryota</taxon>
        <taxon>Metazoa</taxon>
        <taxon>Ecdysozoa</taxon>
        <taxon>Arthropoda</taxon>
        <taxon>Crustacea</taxon>
        <taxon>Multicrustacea</taxon>
        <taxon>Malacostraca</taxon>
        <taxon>Eumalacostraca</taxon>
        <taxon>Eucarida</taxon>
        <taxon>Decapoda</taxon>
        <taxon>Pleocyemata</taxon>
        <taxon>Caridea</taxon>
        <taxon>Atyoidea</taxon>
        <taxon>Atyidae</taxon>
        <taxon>Halocaridina</taxon>
    </lineage>
</organism>
<evidence type="ECO:0000256" key="1">
    <source>
        <dbReference type="SAM" id="MobiDB-lite"/>
    </source>
</evidence>
<reference evidence="2 3" key="1">
    <citation type="submission" date="2023-11" db="EMBL/GenBank/DDBJ databases">
        <title>Halocaridina rubra genome assembly.</title>
        <authorList>
            <person name="Smith C."/>
        </authorList>
    </citation>
    <scope>NUCLEOTIDE SEQUENCE [LARGE SCALE GENOMIC DNA]</scope>
    <source>
        <strain evidence="2">EP-1</strain>
        <tissue evidence="2">Whole</tissue>
    </source>
</reference>
<accession>A0AAN8ZZE1</accession>
<proteinExistence type="predicted"/>